<accession>A0AAJ0U2A3</accession>
<sequence length="128" mass="14646">MRILLDTCAFLWLASDAPELSQTARSVFQDIENEVFLSSVSAWEIMVKNRLGKLPLPEPAAQFIQRQRKIHLITTLSLDALSVYQLAKLPDYHRDPFDRMLICQAIEHGLTIMTPDEAMTDYPVATLW</sequence>
<dbReference type="InterPro" id="IPR002716">
    <property type="entry name" value="PIN_dom"/>
</dbReference>
<name>A0AAJ0U2A3_9GAMM</name>
<dbReference type="InterPro" id="IPR029060">
    <property type="entry name" value="PIN-like_dom_sf"/>
</dbReference>
<organism evidence="2 3">
    <name type="scientific">Halochromatium glycolicum</name>
    <dbReference type="NCBI Taxonomy" id="85075"/>
    <lineage>
        <taxon>Bacteria</taxon>
        <taxon>Pseudomonadati</taxon>
        <taxon>Pseudomonadota</taxon>
        <taxon>Gammaproteobacteria</taxon>
        <taxon>Chromatiales</taxon>
        <taxon>Chromatiaceae</taxon>
        <taxon>Halochromatium</taxon>
    </lineage>
</organism>
<dbReference type="SUPFAM" id="SSF88723">
    <property type="entry name" value="PIN domain-like"/>
    <property type="match status" value="1"/>
</dbReference>
<proteinExistence type="predicted"/>
<dbReference type="InterPro" id="IPR041705">
    <property type="entry name" value="PIN_Sll0205"/>
</dbReference>
<dbReference type="EMBL" id="NRSJ01000005">
    <property type="protein sequence ID" value="MBK1703753.1"/>
    <property type="molecule type" value="Genomic_DNA"/>
</dbReference>
<dbReference type="PANTHER" id="PTHR36173:SF2">
    <property type="entry name" value="RIBONUCLEASE VAPC16"/>
    <property type="match status" value="1"/>
</dbReference>
<protein>
    <submittedName>
        <fullName evidence="2">PIN domain nuclease</fullName>
    </submittedName>
</protein>
<gene>
    <name evidence="2" type="ORF">CKO40_04150</name>
</gene>
<dbReference type="Gene3D" id="3.40.50.1010">
    <property type="entry name" value="5'-nuclease"/>
    <property type="match status" value="1"/>
</dbReference>
<feature type="domain" description="PIN" evidence="1">
    <location>
        <begin position="3"/>
        <end position="122"/>
    </location>
</feature>
<dbReference type="AlphaFoldDB" id="A0AAJ0U2A3"/>
<keyword evidence="3" id="KW-1185">Reference proteome</keyword>
<evidence type="ECO:0000313" key="3">
    <source>
        <dbReference type="Proteomes" id="UP001296776"/>
    </source>
</evidence>
<dbReference type="Pfam" id="PF01850">
    <property type="entry name" value="PIN"/>
    <property type="match status" value="1"/>
</dbReference>
<dbReference type="RefSeq" id="WP_200344934.1">
    <property type="nucleotide sequence ID" value="NZ_NRSJ01000005.1"/>
</dbReference>
<dbReference type="CDD" id="cd09872">
    <property type="entry name" value="PIN_Sll0205-like"/>
    <property type="match status" value="1"/>
</dbReference>
<dbReference type="InterPro" id="IPR052919">
    <property type="entry name" value="TA_system_RNase"/>
</dbReference>
<reference evidence="2" key="2">
    <citation type="journal article" date="2020" name="Microorganisms">
        <title>Osmotic Adaptation and Compatible Solute Biosynthesis of Phototrophic Bacteria as Revealed from Genome Analyses.</title>
        <authorList>
            <person name="Imhoff J.F."/>
            <person name="Rahn T."/>
            <person name="Kunzel S."/>
            <person name="Keller A."/>
            <person name="Neulinger S.C."/>
        </authorList>
    </citation>
    <scope>NUCLEOTIDE SEQUENCE</scope>
    <source>
        <strain evidence="2">DSM 11080</strain>
    </source>
</reference>
<evidence type="ECO:0000313" key="2">
    <source>
        <dbReference type="EMBL" id="MBK1703753.1"/>
    </source>
</evidence>
<dbReference type="Proteomes" id="UP001296776">
    <property type="component" value="Unassembled WGS sequence"/>
</dbReference>
<comment type="caution">
    <text evidence="2">The sequence shown here is derived from an EMBL/GenBank/DDBJ whole genome shotgun (WGS) entry which is preliminary data.</text>
</comment>
<evidence type="ECO:0000259" key="1">
    <source>
        <dbReference type="Pfam" id="PF01850"/>
    </source>
</evidence>
<dbReference type="PANTHER" id="PTHR36173">
    <property type="entry name" value="RIBONUCLEASE VAPC16-RELATED"/>
    <property type="match status" value="1"/>
</dbReference>
<reference evidence="2" key="1">
    <citation type="submission" date="2017-08" db="EMBL/GenBank/DDBJ databases">
        <authorList>
            <person name="Imhoff J.F."/>
            <person name="Rahn T."/>
            <person name="Kuenzel S."/>
            <person name="Neulinger S.C."/>
        </authorList>
    </citation>
    <scope>NUCLEOTIDE SEQUENCE</scope>
    <source>
        <strain evidence="2">DSM 11080</strain>
    </source>
</reference>